<evidence type="ECO:0000313" key="1">
    <source>
        <dbReference type="EMBL" id="POH68957.1"/>
    </source>
</evidence>
<name>A0A2S3ZKS9_9MICO</name>
<keyword evidence="2" id="KW-1185">Reference proteome</keyword>
<proteinExistence type="predicted"/>
<gene>
    <name evidence="1" type="ORF">C3B61_03390</name>
</gene>
<comment type="caution">
    <text evidence="1">The sequence shown here is derived from an EMBL/GenBank/DDBJ whole genome shotgun (WGS) entry which is preliminary data.</text>
</comment>
<dbReference type="AlphaFoldDB" id="A0A2S3ZKS9"/>
<sequence length="170" mass="20090">MGDLWRATRDEYTEYDWTDVLVWETDGGRGGDQMEYDLVSFLLDHGVDLGIGASTWAGARLTKFLFKIRRTRKADRLARLAVRRWGNRGFDSPWMIRIWFETKEQWKLREVSKRLQISEMTAAEILQALGYERISERPELWILSEKPAAKRKRQKWMKSETTAGLNEILY</sequence>
<evidence type="ECO:0000313" key="2">
    <source>
        <dbReference type="Proteomes" id="UP000237340"/>
    </source>
</evidence>
<organism evidence="1 2">
    <name type="scientific">Cryobacterium zongtaii</name>
    <dbReference type="NCBI Taxonomy" id="1259217"/>
    <lineage>
        <taxon>Bacteria</taxon>
        <taxon>Bacillati</taxon>
        <taxon>Actinomycetota</taxon>
        <taxon>Actinomycetes</taxon>
        <taxon>Micrococcales</taxon>
        <taxon>Microbacteriaceae</taxon>
        <taxon>Cryobacterium</taxon>
    </lineage>
</organism>
<accession>A0A2S3ZKS9</accession>
<dbReference type="Proteomes" id="UP000237340">
    <property type="component" value="Unassembled WGS sequence"/>
</dbReference>
<dbReference type="EMBL" id="PPXD01000005">
    <property type="protein sequence ID" value="POH68957.1"/>
    <property type="molecule type" value="Genomic_DNA"/>
</dbReference>
<reference evidence="1 2" key="1">
    <citation type="submission" date="2018-01" db="EMBL/GenBank/DDBJ databases">
        <title>Cryobacterium sp. nov., from glaciers in China.</title>
        <authorList>
            <person name="Liu Q."/>
            <person name="Xin Y.-H."/>
        </authorList>
    </citation>
    <scope>NUCLEOTIDE SEQUENCE [LARGE SCALE GENOMIC DNA]</scope>
    <source>
        <strain evidence="1 2">TMN-42</strain>
    </source>
</reference>
<protein>
    <submittedName>
        <fullName evidence="1">Uncharacterized protein</fullName>
    </submittedName>
</protein>